<protein>
    <submittedName>
        <fullName evidence="2">Cold responsive LTCOR10</fullName>
    </submittedName>
</protein>
<reference evidence="2" key="1">
    <citation type="submission" date="1998-01" db="EMBL/GenBank/DDBJ databases">
        <title>Genetics of freezing tolerance. Cloning and characterization of cold regulated genes of Lavatera thuringiaca (Malvaceae).</title>
        <authorList>
            <person name="Vazquez-Tello A."/>
        </authorList>
    </citation>
    <scope>NUCLEOTIDE SEQUENCE</scope>
    <source>
        <tissue evidence="2">Leaves</tissue>
    </source>
</reference>
<organism evidence="2">
    <name type="scientific">Lavatera thuringiaca</name>
    <dbReference type="NCBI Taxonomy" id="61660"/>
    <lineage>
        <taxon>Eukaryota</taxon>
        <taxon>Viridiplantae</taxon>
        <taxon>Streptophyta</taxon>
        <taxon>Embryophyta</taxon>
        <taxon>Tracheophyta</taxon>
        <taxon>Spermatophyta</taxon>
        <taxon>Magnoliopsida</taxon>
        <taxon>eudicotyledons</taxon>
        <taxon>Gunneridae</taxon>
        <taxon>Pentapetalae</taxon>
        <taxon>rosids</taxon>
        <taxon>malvids</taxon>
        <taxon>Malvales</taxon>
        <taxon>Malvaceae</taxon>
        <taxon>Malvoideae</taxon>
        <taxon>Lavatera</taxon>
    </lineage>
</organism>
<dbReference type="AlphaFoldDB" id="O49208"/>
<evidence type="ECO:0000256" key="1">
    <source>
        <dbReference type="SAM" id="MobiDB-lite"/>
    </source>
</evidence>
<sequence>MASNDQTPGAGAGAIKTVTDAAKSTATKAGEMVETGKVAVGQYVETAQTKFNEYQASNEKTPATKPEDKDSETGVVGNCMKKLKASLANEIIVSD</sequence>
<dbReference type="EMBL" id="AF044585">
    <property type="protein sequence ID" value="AAC02690.1"/>
    <property type="molecule type" value="mRNA"/>
</dbReference>
<feature type="region of interest" description="Disordered" evidence="1">
    <location>
        <begin position="54"/>
        <end position="75"/>
    </location>
</feature>
<gene>
    <name evidence="2" type="primary">LtCor10</name>
</gene>
<accession>O49208</accession>
<name>O49208_9ROSI</name>
<proteinExistence type="evidence at transcript level"/>
<evidence type="ECO:0000313" key="2">
    <source>
        <dbReference type="EMBL" id="AAC02690.1"/>
    </source>
</evidence>